<keyword evidence="5" id="KW-1185">Reference proteome</keyword>
<feature type="transmembrane region" description="Helical" evidence="2">
    <location>
        <begin position="224"/>
        <end position="248"/>
    </location>
</feature>
<dbReference type="Pfam" id="PF01841">
    <property type="entry name" value="Transglut_core"/>
    <property type="match status" value="1"/>
</dbReference>
<feature type="transmembrane region" description="Helical" evidence="2">
    <location>
        <begin position="183"/>
        <end position="203"/>
    </location>
</feature>
<feature type="region of interest" description="Disordered" evidence="1">
    <location>
        <begin position="791"/>
        <end position="817"/>
    </location>
</feature>
<dbReference type="OrthoDB" id="9804023at2"/>
<evidence type="ECO:0000313" key="5">
    <source>
        <dbReference type="Proteomes" id="UP000274391"/>
    </source>
</evidence>
<feature type="transmembrane region" description="Helical" evidence="2">
    <location>
        <begin position="650"/>
        <end position="674"/>
    </location>
</feature>
<feature type="transmembrane region" description="Helical" evidence="2">
    <location>
        <begin position="54"/>
        <end position="72"/>
    </location>
</feature>
<dbReference type="InterPro" id="IPR052901">
    <property type="entry name" value="Bact_TGase-like"/>
</dbReference>
<feature type="transmembrane region" description="Helical" evidence="2">
    <location>
        <begin position="79"/>
        <end position="99"/>
    </location>
</feature>
<dbReference type="InterPro" id="IPR002931">
    <property type="entry name" value="Transglutaminase-like"/>
</dbReference>
<dbReference type="PANTHER" id="PTHR42736">
    <property type="entry name" value="PROTEIN-GLUTAMINE GAMMA-GLUTAMYLTRANSFERASE"/>
    <property type="match status" value="1"/>
</dbReference>
<reference evidence="4 5" key="1">
    <citation type="submission" date="2018-11" db="EMBL/GenBank/DDBJ databases">
        <title>YIM 102482-1 draft genome.</title>
        <authorList>
            <person name="Li G."/>
            <person name="Jiang Y."/>
        </authorList>
    </citation>
    <scope>NUCLEOTIDE SEQUENCE [LARGE SCALE GENOMIC DNA]</scope>
    <source>
        <strain evidence="4 5">YIM 102482-1</strain>
    </source>
</reference>
<evidence type="ECO:0000256" key="1">
    <source>
        <dbReference type="SAM" id="MobiDB-lite"/>
    </source>
</evidence>
<keyword evidence="2" id="KW-0472">Membrane</keyword>
<feature type="domain" description="Transglutaminase-like" evidence="3">
    <location>
        <begin position="498"/>
        <end position="573"/>
    </location>
</feature>
<dbReference type="Gene3D" id="3.10.620.30">
    <property type="match status" value="1"/>
</dbReference>
<dbReference type="RefSeq" id="WP_124972962.1">
    <property type="nucleotide sequence ID" value="NZ_RQVS01000011.1"/>
</dbReference>
<keyword evidence="2" id="KW-0812">Transmembrane</keyword>
<dbReference type="PANTHER" id="PTHR42736:SF1">
    <property type="entry name" value="PROTEIN-GLUTAMINE GAMMA-GLUTAMYLTRANSFERASE"/>
    <property type="match status" value="1"/>
</dbReference>
<feature type="transmembrane region" description="Helical" evidence="2">
    <location>
        <begin position="160"/>
        <end position="177"/>
    </location>
</feature>
<dbReference type="InterPro" id="IPR021878">
    <property type="entry name" value="TgpA_N"/>
</dbReference>
<name>A0A3P3VU22_9MICO</name>
<gene>
    <name evidence="4" type="ORF">EG850_09730</name>
</gene>
<feature type="region of interest" description="Disordered" evidence="1">
    <location>
        <begin position="577"/>
        <end position="642"/>
    </location>
</feature>
<feature type="compositionally biased region" description="Basic residues" evidence="1">
    <location>
        <begin position="808"/>
        <end position="817"/>
    </location>
</feature>
<dbReference type="SMART" id="SM00460">
    <property type="entry name" value="TGc"/>
    <property type="match status" value="1"/>
</dbReference>
<dbReference type="Proteomes" id="UP000274391">
    <property type="component" value="Unassembled WGS sequence"/>
</dbReference>
<dbReference type="InterPro" id="IPR038765">
    <property type="entry name" value="Papain-like_cys_pep_sf"/>
</dbReference>
<evidence type="ECO:0000259" key="3">
    <source>
        <dbReference type="SMART" id="SM00460"/>
    </source>
</evidence>
<dbReference type="Pfam" id="PF11992">
    <property type="entry name" value="TgpA_N"/>
    <property type="match status" value="1"/>
</dbReference>
<dbReference type="EMBL" id="RQVS01000011">
    <property type="protein sequence ID" value="RRJ86180.1"/>
    <property type="molecule type" value="Genomic_DNA"/>
</dbReference>
<sequence length="817" mass="85686">MTAAMMLRPNRSPLLRDRAAAAAARGSWPLMIGLAAYVAAAALLMAPVVTATSWVPIAAISSTTVLAAAQLARQLTGSTAAAAIASYLTAFIAAVLVAAPESILDIFPVIGRRIGEFAAQVPSDLPPLRESPGVTLVAVIVALLIAVITDLLAFGLRAPGAALLPAVVFPAITIGVGQPPAPWLEWVLVVGLAMLVLFIGARWRRRNEDEARAAVGYTADGRGAGGLTGAALAGIASIALAGLVATLLPAPSGALWQQFAPVSTLSTSRVNPIIDLGDDLRRNAPTEVLKYATSQVEGQLPYLSLISLSELTADSEWSPAPFNGDGPLPDSPELGPPTNLGPSGQGYEFRGGQTQHVNIILSPGVTAYLPHITTLDYYEGVNGEYRRDNRTGDIRQLEAEPFAQNYHVETSPNEPSTEELATLTPPVGGMDEFLALPDDPALDAIRAAMNQIIDPNASPYQQALQLQQWFTGGAFDYSEQAPVSGGYDGTSLGVIVKFLEMRSGYCVHFASAMAVMGRLLDIPTRIQVGFTPGTFTSVNDAGQPVYSVSSDDLHAWAEFWVEGYGWVAFETTPADGLGEMTVPPLGTEGDGPNATESVPPTETDAAGGETPTPTDGGGQESPTPTEETDDANKTDGSALGEGTSGLSSGVLIAVGIAILALAIIGLTLAAPGFLRRRLRKIRQERVEQADLGAGAFAGPDRELHPAAAAWREVEATAVDHGLALTRSTVGATVASFASKLKLDDEDAALTALERLASQRDHAAFGDPDAALPERPDWADVETVTAAIVANATAQQQRRARNRPPSVLARKRRRRRRG</sequence>
<evidence type="ECO:0000256" key="2">
    <source>
        <dbReference type="SAM" id="Phobius"/>
    </source>
</evidence>
<feature type="transmembrane region" description="Helical" evidence="2">
    <location>
        <begin position="133"/>
        <end position="153"/>
    </location>
</feature>
<dbReference type="AlphaFoldDB" id="A0A3P3VU22"/>
<keyword evidence="2" id="KW-1133">Transmembrane helix</keyword>
<dbReference type="SUPFAM" id="SSF54001">
    <property type="entry name" value="Cysteine proteinases"/>
    <property type="match status" value="1"/>
</dbReference>
<comment type="caution">
    <text evidence="4">The sequence shown here is derived from an EMBL/GenBank/DDBJ whole genome shotgun (WGS) entry which is preliminary data.</text>
</comment>
<protein>
    <recommendedName>
        <fullName evidence="3">Transglutaminase-like domain-containing protein</fullName>
    </recommendedName>
</protein>
<feature type="region of interest" description="Disordered" evidence="1">
    <location>
        <begin position="317"/>
        <end position="349"/>
    </location>
</feature>
<proteinExistence type="predicted"/>
<feature type="transmembrane region" description="Helical" evidence="2">
    <location>
        <begin position="28"/>
        <end position="48"/>
    </location>
</feature>
<evidence type="ECO:0000313" key="4">
    <source>
        <dbReference type="EMBL" id="RRJ86180.1"/>
    </source>
</evidence>
<organism evidence="4 5">
    <name type="scientific">Gulosibacter macacae</name>
    <dbReference type="NCBI Taxonomy" id="2488791"/>
    <lineage>
        <taxon>Bacteria</taxon>
        <taxon>Bacillati</taxon>
        <taxon>Actinomycetota</taxon>
        <taxon>Actinomycetes</taxon>
        <taxon>Micrococcales</taxon>
        <taxon>Microbacteriaceae</taxon>
        <taxon>Gulosibacter</taxon>
    </lineage>
</organism>
<accession>A0A3P3VU22</accession>